<organism evidence="1 2">
    <name type="scientific">Nitrosomonas mobilis</name>
    <dbReference type="NCBI Taxonomy" id="51642"/>
    <lineage>
        <taxon>Bacteria</taxon>
        <taxon>Pseudomonadati</taxon>
        <taxon>Pseudomonadota</taxon>
        <taxon>Betaproteobacteria</taxon>
        <taxon>Nitrosomonadales</taxon>
        <taxon>Nitrosomonadaceae</taxon>
        <taxon>Nitrosomonas</taxon>
    </lineage>
</organism>
<gene>
    <name evidence="1" type="ORF">NSMM_260007</name>
</gene>
<dbReference type="OrthoDB" id="7064156at2"/>
<dbReference type="AlphaFoldDB" id="A0A1G5SDU5"/>
<reference evidence="1 2" key="1">
    <citation type="submission" date="2016-10" db="EMBL/GenBank/DDBJ databases">
        <authorList>
            <person name="de Groot N.N."/>
        </authorList>
    </citation>
    <scope>NUCLEOTIDE SEQUENCE [LARGE SCALE GENOMIC DNA]</scope>
    <source>
        <strain evidence="1">1</strain>
    </source>
</reference>
<accession>A0A1G5SDU5</accession>
<keyword evidence="2" id="KW-1185">Reference proteome</keyword>
<evidence type="ECO:0000313" key="2">
    <source>
        <dbReference type="Proteomes" id="UP000198729"/>
    </source>
</evidence>
<dbReference type="Proteomes" id="UP000198729">
    <property type="component" value="Unassembled WGS sequence"/>
</dbReference>
<sequence>MTDQNATNTNEKPKYPTSFGLFYPVGYLVAAFQNHEDAQKVEQDMKTGGYEPDDCVYFPCEEVTEVATENLDANTGFLPRLGWADEAIKIHLEAAKKGGSFLVIYAPDKLTSDRAMNVIRRVPFKFVHRYHRLAIEILK</sequence>
<protein>
    <submittedName>
        <fullName evidence="1">Uncharacterized protein</fullName>
    </submittedName>
</protein>
<dbReference type="EMBL" id="FMWO01000032">
    <property type="protein sequence ID" value="SCZ84711.1"/>
    <property type="molecule type" value="Genomic_DNA"/>
</dbReference>
<evidence type="ECO:0000313" key="1">
    <source>
        <dbReference type="EMBL" id="SCZ84711.1"/>
    </source>
</evidence>
<proteinExistence type="predicted"/>
<name>A0A1G5SDU5_9PROT</name>
<dbReference type="RefSeq" id="WP_090284416.1">
    <property type="nucleotide sequence ID" value="NZ_FMWO01000032.1"/>
</dbReference>